<dbReference type="RefSeq" id="WP_078986209.1">
    <property type="nucleotide sequence ID" value="NZ_NFDL01000128.1"/>
</dbReference>
<keyword evidence="4 7" id="KW-0274">FAD</keyword>
<dbReference type="PANTHER" id="PTHR11530">
    <property type="entry name" value="D-AMINO ACID OXIDASE"/>
    <property type="match status" value="1"/>
</dbReference>
<dbReference type="EMBL" id="NFDL01000128">
    <property type="protein sequence ID" value="OTY33953.1"/>
    <property type="molecule type" value="Genomic_DNA"/>
</dbReference>
<dbReference type="Pfam" id="PF01266">
    <property type="entry name" value="DAO"/>
    <property type="match status" value="1"/>
</dbReference>
<dbReference type="PROSITE" id="PS00677">
    <property type="entry name" value="DAO"/>
    <property type="match status" value="1"/>
</dbReference>
<name>A0A243AXX0_BACTU</name>
<dbReference type="SUPFAM" id="SSF51971">
    <property type="entry name" value="Nucleotide-binding domain"/>
    <property type="match status" value="1"/>
</dbReference>
<evidence type="ECO:0000313" key="9">
    <source>
        <dbReference type="EMBL" id="OTY33953.1"/>
    </source>
</evidence>
<evidence type="ECO:0000256" key="4">
    <source>
        <dbReference type="ARBA" id="ARBA00022827"/>
    </source>
</evidence>
<dbReference type="PIRSF" id="PIRSF000189">
    <property type="entry name" value="D-aa_oxidase"/>
    <property type="match status" value="1"/>
</dbReference>
<feature type="binding site" evidence="7">
    <location>
        <position position="319"/>
    </location>
    <ligand>
        <name>D-dopa</name>
        <dbReference type="ChEBI" id="CHEBI:149689"/>
    </ligand>
</feature>
<dbReference type="Gene3D" id="3.30.9.10">
    <property type="entry name" value="D-Amino Acid Oxidase, subunit A, domain 2"/>
    <property type="match status" value="1"/>
</dbReference>
<evidence type="ECO:0000256" key="3">
    <source>
        <dbReference type="ARBA" id="ARBA00022630"/>
    </source>
</evidence>
<comment type="cofactor">
    <cofactor evidence="1 7">
        <name>FAD</name>
        <dbReference type="ChEBI" id="CHEBI:57692"/>
    </cofactor>
</comment>
<sequence length="379" mass="42974">MSVKHDKKSKVLVIGGGVVGLTTALILQNEGHQVKIVTEKLAPEVTSVVAGALWEWPPAVCGNHQDEASIQVSKEWSLLSYKIFSELSEDKESGVYMRNVTFFFKHLVESNPKDFEKMNELKQHVQNFRHDALLIQEKEINQTIGIKDAYSLLAPMIDTDTYMKWLQKKVMKANCEIIRKKIVGNLEEQEEKLKAEYQVDVIINCTGLGSIELTDDEMYPLRGALVRVINDDNSFQKLDEAYCISHDGISEDPGFIFILPRGENMLLLGGLAEFNKWDLEVDLENYQPIKEMYKRCKEFFPPLEKAIIDASEPVRTGLRPFRKKSVRLERIPNSSIIHNYGHGGSGVTFSWGCALQVLEMVNELNAKEGLKNDLVSVIQ</sequence>
<evidence type="ECO:0000256" key="1">
    <source>
        <dbReference type="ARBA" id="ARBA00001974"/>
    </source>
</evidence>
<feature type="binding site" evidence="7">
    <location>
        <begin position="343"/>
        <end position="348"/>
    </location>
    <ligand>
        <name>FAD</name>
        <dbReference type="ChEBI" id="CHEBI:57692"/>
    </ligand>
</feature>
<organism evidence="9 10">
    <name type="scientific">Bacillus thuringiensis serovar pingluonsis</name>
    <dbReference type="NCBI Taxonomy" id="180881"/>
    <lineage>
        <taxon>Bacteria</taxon>
        <taxon>Bacillati</taxon>
        <taxon>Bacillota</taxon>
        <taxon>Bacilli</taxon>
        <taxon>Bacillales</taxon>
        <taxon>Bacillaceae</taxon>
        <taxon>Bacillus</taxon>
        <taxon>Bacillus cereus group</taxon>
    </lineage>
</organism>
<evidence type="ECO:0000256" key="2">
    <source>
        <dbReference type="ARBA" id="ARBA00006730"/>
    </source>
</evidence>
<dbReference type="SUPFAM" id="SSF54373">
    <property type="entry name" value="FAD-linked reductases, C-terminal domain"/>
    <property type="match status" value="1"/>
</dbReference>
<evidence type="ECO:0000256" key="5">
    <source>
        <dbReference type="ARBA" id="ARBA00023002"/>
    </source>
</evidence>
<gene>
    <name evidence="9" type="ORF">BK742_28655</name>
</gene>
<evidence type="ECO:0000256" key="6">
    <source>
        <dbReference type="ARBA" id="ARBA00049547"/>
    </source>
</evidence>
<reference evidence="9 10" key="1">
    <citation type="submission" date="2016-10" db="EMBL/GenBank/DDBJ databases">
        <title>Comparative genomics of Bacillus thuringiensis reveals a path to pathogens against multiple invertebrate hosts.</title>
        <authorList>
            <person name="Zheng J."/>
            <person name="Gao Q."/>
            <person name="Liu H."/>
            <person name="Peng D."/>
            <person name="Ruan L."/>
            <person name="Sun M."/>
        </authorList>
    </citation>
    <scope>NUCLEOTIDE SEQUENCE [LARGE SCALE GENOMIC DNA]</scope>
    <source>
        <strain evidence="9">BGSC 4BX1</strain>
    </source>
</reference>
<proteinExistence type="inferred from homology"/>
<dbReference type="GO" id="GO:0005737">
    <property type="term" value="C:cytoplasm"/>
    <property type="evidence" value="ECO:0007669"/>
    <property type="project" value="TreeGrafter"/>
</dbReference>
<dbReference type="Proteomes" id="UP000195089">
    <property type="component" value="Unassembled WGS sequence"/>
</dbReference>
<dbReference type="InterPro" id="IPR006181">
    <property type="entry name" value="D-amino_acid_oxidase_CS"/>
</dbReference>
<feature type="binding site" evidence="7">
    <location>
        <position position="344"/>
    </location>
    <ligand>
        <name>D-dopa</name>
        <dbReference type="ChEBI" id="CHEBI:149689"/>
    </ligand>
</feature>
<keyword evidence="3" id="KW-0285">Flavoprotein</keyword>
<dbReference type="InterPro" id="IPR006076">
    <property type="entry name" value="FAD-dep_OxRdtase"/>
</dbReference>
<dbReference type="GO" id="GO:0019478">
    <property type="term" value="P:D-amino acid catabolic process"/>
    <property type="evidence" value="ECO:0007669"/>
    <property type="project" value="TreeGrafter"/>
</dbReference>
<comment type="similarity">
    <text evidence="2">Belongs to the DAMOX/DASOX family.</text>
</comment>
<keyword evidence="5" id="KW-0560">Oxidoreductase</keyword>
<dbReference type="PANTHER" id="PTHR11530:SF25">
    <property type="entry name" value="FAD DEPENDENT OXIDOREDUCTASE DOMAIN-CONTAINING PROTEIN"/>
    <property type="match status" value="1"/>
</dbReference>
<feature type="binding site" evidence="7">
    <location>
        <position position="206"/>
    </location>
    <ligand>
        <name>FAD</name>
        <dbReference type="ChEBI" id="CHEBI:57692"/>
    </ligand>
</feature>
<comment type="caution">
    <text evidence="9">The sequence shown here is derived from an EMBL/GenBank/DDBJ whole genome shotgun (WGS) entry which is preliminary data.</text>
</comment>
<dbReference type="Gene3D" id="3.40.50.720">
    <property type="entry name" value="NAD(P)-binding Rossmann-like Domain"/>
    <property type="match status" value="1"/>
</dbReference>
<dbReference type="AlphaFoldDB" id="A0A243AXX0"/>
<evidence type="ECO:0000256" key="7">
    <source>
        <dbReference type="PIRSR" id="PIRSR000189-1"/>
    </source>
</evidence>
<protein>
    <submittedName>
        <fullName evidence="9">Amino acid oxidase</fullName>
    </submittedName>
</protein>
<feature type="binding site" evidence="7">
    <location>
        <position position="246"/>
    </location>
    <ligand>
        <name>D-dopa</name>
        <dbReference type="ChEBI" id="CHEBI:149689"/>
    </ligand>
</feature>
<comment type="catalytic activity">
    <reaction evidence="6">
        <text>a D-alpha-amino acid + O2 + H2O = a 2-oxocarboxylate + H2O2 + NH4(+)</text>
        <dbReference type="Rhea" id="RHEA:21816"/>
        <dbReference type="ChEBI" id="CHEBI:15377"/>
        <dbReference type="ChEBI" id="CHEBI:15379"/>
        <dbReference type="ChEBI" id="CHEBI:16240"/>
        <dbReference type="ChEBI" id="CHEBI:28938"/>
        <dbReference type="ChEBI" id="CHEBI:35179"/>
        <dbReference type="ChEBI" id="CHEBI:59871"/>
        <dbReference type="EC" id="1.4.3.3"/>
    </reaction>
    <physiologicalReaction direction="left-to-right" evidence="6">
        <dbReference type="Rhea" id="RHEA:21817"/>
    </physiologicalReaction>
</comment>
<feature type="domain" description="FAD dependent oxidoreductase" evidence="8">
    <location>
        <begin position="10"/>
        <end position="357"/>
    </location>
</feature>
<accession>A0A243AXX0</accession>
<dbReference type="GO" id="GO:0003884">
    <property type="term" value="F:D-amino-acid oxidase activity"/>
    <property type="evidence" value="ECO:0007669"/>
    <property type="project" value="UniProtKB-EC"/>
</dbReference>
<evidence type="ECO:0000313" key="10">
    <source>
        <dbReference type="Proteomes" id="UP000195089"/>
    </source>
</evidence>
<dbReference type="InterPro" id="IPR023209">
    <property type="entry name" value="DAO"/>
</dbReference>
<evidence type="ECO:0000259" key="8">
    <source>
        <dbReference type="Pfam" id="PF01266"/>
    </source>
</evidence>
<dbReference type="GO" id="GO:0071949">
    <property type="term" value="F:FAD binding"/>
    <property type="evidence" value="ECO:0007669"/>
    <property type="project" value="InterPro"/>
</dbReference>
<feature type="binding site" evidence="7">
    <location>
        <begin position="46"/>
        <end position="47"/>
    </location>
    <ligand>
        <name>FAD</name>
        <dbReference type="ChEBI" id="CHEBI:57692"/>
    </ligand>
</feature>